<proteinExistence type="predicted"/>
<dbReference type="Proteomes" id="UP001190700">
    <property type="component" value="Unassembled WGS sequence"/>
</dbReference>
<name>A0AAE0GMG3_9CHLO</name>
<accession>A0AAE0GMG3</accession>
<organism evidence="2 3">
    <name type="scientific">Cymbomonas tetramitiformis</name>
    <dbReference type="NCBI Taxonomy" id="36881"/>
    <lineage>
        <taxon>Eukaryota</taxon>
        <taxon>Viridiplantae</taxon>
        <taxon>Chlorophyta</taxon>
        <taxon>Pyramimonadophyceae</taxon>
        <taxon>Pyramimonadales</taxon>
        <taxon>Pyramimonadaceae</taxon>
        <taxon>Cymbomonas</taxon>
    </lineage>
</organism>
<sequence length="122" mass="13458">MDCKETVEELAVAQRSLRPAATQQGAHLEASANKKLAVAHCKMYGRRRSTAHSYKVQAYRLRLRPEHNKACVIIVCCHFSSNFKKAPSPEHFEDVGEIAMGEPVGDESVSGRALPDGSQAFF</sequence>
<keyword evidence="3" id="KW-1185">Reference proteome</keyword>
<feature type="region of interest" description="Disordered" evidence="1">
    <location>
        <begin position="103"/>
        <end position="122"/>
    </location>
</feature>
<dbReference type="EMBL" id="LGRX02004200">
    <property type="protein sequence ID" value="KAK3280915.1"/>
    <property type="molecule type" value="Genomic_DNA"/>
</dbReference>
<evidence type="ECO:0000313" key="2">
    <source>
        <dbReference type="EMBL" id="KAK3280915.1"/>
    </source>
</evidence>
<evidence type="ECO:0000313" key="3">
    <source>
        <dbReference type="Proteomes" id="UP001190700"/>
    </source>
</evidence>
<gene>
    <name evidence="2" type="ORF">CYMTET_11269</name>
</gene>
<evidence type="ECO:0000256" key="1">
    <source>
        <dbReference type="SAM" id="MobiDB-lite"/>
    </source>
</evidence>
<dbReference type="AlphaFoldDB" id="A0AAE0GMG3"/>
<protein>
    <submittedName>
        <fullName evidence="2">Uncharacterized protein</fullName>
    </submittedName>
</protein>
<comment type="caution">
    <text evidence="2">The sequence shown here is derived from an EMBL/GenBank/DDBJ whole genome shotgun (WGS) entry which is preliminary data.</text>
</comment>
<reference evidence="2 3" key="1">
    <citation type="journal article" date="2015" name="Genome Biol. Evol.">
        <title>Comparative Genomics of a Bacterivorous Green Alga Reveals Evolutionary Causalities and Consequences of Phago-Mixotrophic Mode of Nutrition.</title>
        <authorList>
            <person name="Burns J.A."/>
            <person name="Paasch A."/>
            <person name="Narechania A."/>
            <person name="Kim E."/>
        </authorList>
    </citation>
    <scope>NUCLEOTIDE SEQUENCE [LARGE SCALE GENOMIC DNA]</scope>
    <source>
        <strain evidence="2 3">PLY_AMNH</strain>
    </source>
</reference>